<dbReference type="PRINTS" id="PR01226">
    <property type="entry name" value="EXPANSIN"/>
</dbReference>
<reference evidence="10" key="1">
    <citation type="journal article" date="2023" name="Mol. Ecol. Resour.">
        <title>Chromosome-level genome assembly of a triploid poplar Populus alba 'Berolinensis'.</title>
        <authorList>
            <person name="Chen S."/>
            <person name="Yu Y."/>
            <person name="Wang X."/>
            <person name="Wang S."/>
            <person name="Zhang T."/>
            <person name="Zhou Y."/>
            <person name="He R."/>
            <person name="Meng N."/>
            <person name="Wang Y."/>
            <person name="Liu W."/>
            <person name="Liu Z."/>
            <person name="Liu J."/>
            <person name="Guo Q."/>
            <person name="Huang H."/>
            <person name="Sederoff R.R."/>
            <person name="Wang G."/>
            <person name="Qu G."/>
            <person name="Chen S."/>
        </authorList>
    </citation>
    <scope>NUCLEOTIDE SEQUENCE</scope>
    <source>
        <strain evidence="10">SC-2020</strain>
    </source>
</reference>
<dbReference type="GO" id="GO:0005576">
    <property type="term" value="C:extracellular region"/>
    <property type="evidence" value="ECO:0007669"/>
    <property type="project" value="InterPro"/>
</dbReference>
<keyword evidence="11" id="KW-1185">Reference proteome</keyword>
<dbReference type="GO" id="GO:0016020">
    <property type="term" value="C:membrane"/>
    <property type="evidence" value="ECO:0007669"/>
    <property type="project" value="UniProtKB-SubCell"/>
</dbReference>
<evidence type="ECO:0000256" key="6">
    <source>
        <dbReference type="ARBA" id="ARBA00023316"/>
    </source>
</evidence>
<dbReference type="AlphaFoldDB" id="A0AAD6RCB3"/>
<dbReference type="InterPro" id="IPR007118">
    <property type="entry name" value="Expan_Lol_pI"/>
</dbReference>
<gene>
    <name evidence="10" type="ORF">NC653_005165</name>
</gene>
<name>A0AAD6RCB3_9ROSI</name>
<organism evidence="10 11">
    <name type="scientific">Populus alba x Populus x berolinensis</name>
    <dbReference type="NCBI Taxonomy" id="444605"/>
    <lineage>
        <taxon>Eukaryota</taxon>
        <taxon>Viridiplantae</taxon>
        <taxon>Streptophyta</taxon>
        <taxon>Embryophyta</taxon>
        <taxon>Tracheophyta</taxon>
        <taxon>Spermatophyta</taxon>
        <taxon>Magnoliopsida</taxon>
        <taxon>eudicotyledons</taxon>
        <taxon>Gunneridae</taxon>
        <taxon>Pentapetalae</taxon>
        <taxon>rosids</taxon>
        <taxon>fabids</taxon>
        <taxon>Malpighiales</taxon>
        <taxon>Salicaceae</taxon>
        <taxon>Saliceae</taxon>
        <taxon>Populus</taxon>
    </lineage>
</organism>
<dbReference type="GO" id="GO:0009664">
    <property type="term" value="P:plant-type cell wall organization"/>
    <property type="evidence" value="ECO:0007669"/>
    <property type="project" value="InterPro"/>
</dbReference>
<evidence type="ECO:0000259" key="8">
    <source>
        <dbReference type="PROSITE" id="PS50842"/>
    </source>
</evidence>
<keyword evidence="6 7" id="KW-0961">Cell wall biogenesis/degradation</keyword>
<comment type="function">
    <text evidence="7">Causes loosening and extension of plant cell walls by disrupting non-covalent bonding between cellulose microfibrils and matrix glucans. No enzymatic activity has been found.</text>
</comment>
<dbReference type="GO" id="GO:0009653">
    <property type="term" value="P:anatomical structure morphogenesis"/>
    <property type="evidence" value="ECO:0007669"/>
    <property type="project" value="UniProtKB-ARBA"/>
</dbReference>
<evidence type="ECO:0000259" key="9">
    <source>
        <dbReference type="PROSITE" id="PS50843"/>
    </source>
</evidence>
<dbReference type="CDD" id="cd22274">
    <property type="entry name" value="DPBB_EXPA_N"/>
    <property type="match status" value="1"/>
</dbReference>
<dbReference type="InterPro" id="IPR002963">
    <property type="entry name" value="Expansin"/>
</dbReference>
<keyword evidence="5" id="KW-0472">Membrane</keyword>
<dbReference type="PROSITE" id="PS50843">
    <property type="entry name" value="EXPANSIN_CBD"/>
    <property type="match status" value="1"/>
</dbReference>
<dbReference type="PROSITE" id="PS50842">
    <property type="entry name" value="EXPANSIN_EG45"/>
    <property type="match status" value="1"/>
</dbReference>
<dbReference type="SUPFAM" id="SSF50685">
    <property type="entry name" value="Barwin-like endoglucanases"/>
    <property type="match status" value="1"/>
</dbReference>
<evidence type="ECO:0000256" key="1">
    <source>
        <dbReference type="ARBA" id="ARBA00005392"/>
    </source>
</evidence>
<evidence type="ECO:0000256" key="4">
    <source>
        <dbReference type="ARBA" id="ARBA00022729"/>
    </source>
</evidence>
<dbReference type="Gene3D" id="2.60.40.760">
    <property type="entry name" value="Expansin, cellulose-binding-like domain"/>
    <property type="match status" value="1"/>
</dbReference>
<dbReference type="InterPro" id="IPR036749">
    <property type="entry name" value="Expansin_CBD_sf"/>
</dbReference>
<sequence length="314" mass="34415">MGKLLLAFAIWLQFCNYFAINVDALAPSGWMKGHATFYGGGDASGTMGGACGYGNLYSTGYGTRTAALSTALFNDGASCGECYRIMCDFQTDSRWCIKGRSVTITATNFCPPNFALPNNNGGWCNPPLQHFDMAQPAWEKIGIYRGGIVPVLFQKVPCKKHGGVRFTINGRNYFELVLITNVAGAGSIQSVSMKGSNTGWLAMSRNWGAIGNLMLISMANPCPLRSQLLMDRLDSLQTLFQQTGGLARLSKAQYSSKLITSSFRIQPLNWLRRAYNFTRAARHKFFLFLDGGRDSTVLALDCALEREGEDQVIP</sequence>
<keyword evidence="4 7" id="KW-0732">Signal</keyword>
<accession>A0AAD6RCB3</accession>
<feature type="signal peptide" evidence="7">
    <location>
        <begin position="1"/>
        <end position="24"/>
    </location>
</feature>
<evidence type="ECO:0000256" key="2">
    <source>
        <dbReference type="ARBA" id="ARBA00022512"/>
    </source>
</evidence>
<comment type="similarity">
    <text evidence="1 7">Belongs to the expansin family. Expansin A subfamily.</text>
</comment>
<dbReference type="EMBL" id="JAQIZT010000002">
    <property type="protein sequence ID" value="KAJ7005755.1"/>
    <property type="molecule type" value="Genomic_DNA"/>
</dbReference>
<dbReference type="Proteomes" id="UP001164929">
    <property type="component" value="Chromosome 2"/>
</dbReference>
<dbReference type="Pfam" id="PF03330">
    <property type="entry name" value="DPBB_1"/>
    <property type="match status" value="1"/>
</dbReference>
<feature type="domain" description="Expansin-like CBD" evidence="9">
    <location>
        <begin position="173"/>
        <end position="270"/>
    </location>
</feature>
<keyword evidence="2 7" id="KW-0134">Cell wall</keyword>
<dbReference type="InterPro" id="IPR007112">
    <property type="entry name" value="Expansin/allergen_DPBB_dom"/>
</dbReference>
<dbReference type="InterPro" id="IPR036908">
    <property type="entry name" value="RlpA-like_sf"/>
</dbReference>
<dbReference type="InterPro" id="IPR009009">
    <property type="entry name" value="RlpA-like_DPBB"/>
</dbReference>
<dbReference type="Gene3D" id="2.40.40.10">
    <property type="entry name" value="RlpA-like domain"/>
    <property type="match status" value="1"/>
</dbReference>
<dbReference type="FunFam" id="2.40.40.10:FF:000001">
    <property type="entry name" value="Expansin"/>
    <property type="match status" value="1"/>
</dbReference>
<dbReference type="InterPro" id="IPR007117">
    <property type="entry name" value="Expansin_CBD"/>
</dbReference>
<comment type="subcellular location">
    <subcellularLocation>
        <location evidence="7">Secreted</location>
        <location evidence="7">Cell wall</location>
    </subcellularLocation>
    <subcellularLocation>
        <location evidence="7">Membrane</location>
        <topology evidence="7">Peripheral membrane protein</topology>
    </subcellularLocation>
</comment>
<dbReference type="PRINTS" id="PR01225">
    <property type="entry name" value="EXPANSNFAMLY"/>
</dbReference>
<dbReference type="PANTHER" id="PTHR31867">
    <property type="entry name" value="EXPANSIN-A15"/>
    <property type="match status" value="1"/>
</dbReference>
<dbReference type="Pfam" id="PF01357">
    <property type="entry name" value="Expansin_C"/>
    <property type="match status" value="1"/>
</dbReference>
<evidence type="ECO:0000256" key="3">
    <source>
        <dbReference type="ARBA" id="ARBA00022525"/>
    </source>
</evidence>
<dbReference type="SMART" id="SM00837">
    <property type="entry name" value="DPBB_1"/>
    <property type="match status" value="1"/>
</dbReference>
<keyword evidence="3 7" id="KW-0964">Secreted</keyword>
<evidence type="ECO:0000256" key="7">
    <source>
        <dbReference type="RuleBase" id="RU365023"/>
    </source>
</evidence>
<protein>
    <recommendedName>
        <fullName evidence="7">Expansin</fullName>
    </recommendedName>
</protein>
<comment type="caution">
    <text evidence="10">The sequence shown here is derived from an EMBL/GenBank/DDBJ whole genome shotgun (WGS) entry which is preliminary data.</text>
</comment>
<feature type="domain" description="Expansin-like EG45" evidence="8">
    <location>
        <begin position="48"/>
        <end position="163"/>
    </location>
</feature>
<evidence type="ECO:0000313" key="11">
    <source>
        <dbReference type="Proteomes" id="UP001164929"/>
    </source>
</evidence>
<proteinExistence type="inferred from homology"/>
<evidence type="ECO:0000313" key="10">
    <source>
        <dbReference type="EMBL" id="KAJ7005755.1"/>
    </source>
</evidence>
<feature type="chain" id="PRO_5041768130" description="Expansin" evidence="7">
    <location>
        <begin position="25"/>
        <end position="314"/>
    </location>
</feature>
<evidence type="ECO:0000256" key="5">
    <source>
        <dbReference type="ARBA" id="ARBA00023136"/>
    </source>
</evidence>